<dbReference type="Pfam" id="PF08669">
    <property type="entry name" value="GCV_T_C"/>
    <property type="match status" value="1"/>
</dbReference>
<evidence type="ECO:0000256" key="1">
    <source>
        <dbReference type="ARBA" id="ARBA00008609"/>
    </source>
</evidence>
<evidence type="ECO:0000256" key="4">
    <source>
        <dbReference type="ARBA" id="ARBA00022679"/>
    </source>
</evidence>
<comment type="subunit">
    <text evidence="7">The glycine cleavage system is composed of four proteins: P, T, L and H.</text>
</comment>
<dbReference type="PANTHER" id="PTHR43757:SF2">
    <property type="entry name" value="AMINOMETHYLTRANSFERASE, MITOCHONDRIAL"/>
    <property type="match status" value="1"/>
</dbReference>
<reference evidence="10 11" key="1">
    <citation type="journal article" date="2024" name="Int. J. Syst. Evol. Microbiol.">
        <title>Clostridium omnivorum sp. nov., isolated from anoxic soil under the treatment of reductive soil disinfestation.</title>
        <authorList>
            <person name="Ueki A."/>
            <person name="Tonouchi A."/>
            <person name="Kaku N."/>
            <person name="Honma S."/>
            <person name="Ueki K."/>
        </authorList>
    </citation>
    <scope>NUCLEOTIDE SEQUENCE [LARGE SCALE GENOMIC DNA]</scope>
    <source>
        <strain evidence="10 11">E14</strain>
    </source>
</reference>
<dbReference type="Pfam" id="PF01571">
    <property type="entry name" value="GCV_T"/>
    <property type="match status" value="1"/>
</dbReference>
<protein>
    <recommendedName>
        <fullName evidence="2 7">Aminomethyltransferase</fullName>
        <ecNumber evidence="2 7">2.1.2.10</ecNumber>
    </recommendedName>
    <alternativeName>
        <fullName evidence="5 7">Glycine cleavage system T protein</fullName>
    </alternativeName>
</protein>
<gene>
    <name evidence="7 10" type="primary">gcvT</name>
    <name evidence="10" type="ORF">bsdE14_18370</name>
</gene>
<comment type="caution">
    <text evidence="10">The sequence shown here is derived from an EMBL/GenBank/DDBJ whole genome shotgun (WGS) entry which is preliminary data.</text>
</comment>
<dbReference type="InterPro" id="IPR022903">
    <property type="entry name" value="GcvT_bac"/>
</dbReference>
<dbReference type="InterPro" id="IPR028896">
    <property type="entry name" value="GcvT/YgfZ/DmdA"/>
</dbReference>
<dbReference type="EMBL" id="BRXR01000001">
    <property type="protein sequence ID" value="GLC30427.1"/>
    <property type="molecule type" value="Genomic_DNA"/>
</dbReference>
<evidence type="ECO:0000259" key="8">
    <source>
        <dbReference type="Pfam" id="PF01571"/>
    </source>
</evidence>
<evidence type="ECO:0000256" key="7">
    <source>
        <dbReference type="HAMAP-Rule" id="MF_00259"/>
    </source>
</evidence>
<keyword evidence="11" id="KW-1185">Reference proteome</keyword>
<dbReference type="SUPFAM" id="SSF103025">
    <property type="entry name" value="Folate-binding domain"/>
    <property type="match status" value="1"/>
</dbReference>
<comment type="function">
    <text evidence="7">The glycine cleavage system catalyzes the degradation of glycine.</text>
</comment>
<dbReference type="InterPro" id="IPR006222">
    <property type="entry name" value="GCVT_N"/>
</dbReference>
<dbReference type="HAMAP" id="MF_00259">
    <property type="entry name" value="GcvT"/>
    <property type="match status" value="1"/>
</dbReference>
<dbReference type="SUPFAM" id="SSF101790">
    <property type="entry name" value="Aminomethyltransferase beta-barrel domain"/>
    <property type="match status" value="1"/>
</dbReference>
<dbReference type="Gene3D" id="4.10.1250.10">
    <property type="entry name" value="Aminomethyltransferase fragment"/>
    <property type="match status" value="1"/>
</dbReference>
<keyword evidence="4 7" id="KW-0808">Transferase</keyword>
<comment type="catalytic activity">
    <reaction evidence="6 7">
        <text>N(6)-[(R)-S(8)-aminomethyldihydrolipoyl]-L-lysyl-[protein] + (6S)-5,6,7,8-tetrahydrofolate = N(6)-[(R)-dihydrolipoyl]-L-lysyl-[protein] + (6R)-5,10-methylene-5,6,7,8-tetrahydrofolate + NH4(+)</text>
        <dbReference type="Rhea" id="RHEA:16945"/>
        <dbReference type="Rhea" id="RHEA-COMP:10475"/>
        <dbReference type="Rhea" id="RHEA-COMP:10492"/>
        <dbReference type="ChEBI" id="CHEBI:15636"/>
        <dbReference type="ChEBI" id="CHEBI:28938"/>
        <dbReference type="ChEBI" id="CHEBI:57453"/>
        <dbReference type="ChEBI" id="CHEBI:83100"/>
        <dbReference type="ChEBI" id="CHEBI:83143"/>
        <dbReference type="EC" id="2.1.2.10"/>
    </reaction>
</comment>
<evidence type="ECO:0000256" key="5">
    <source>
        <dbReference type="ARBA" id="ARBA00031395"/>
    </source>
</evidence>
<dbReference type="Gene3D" id="3.30.1360.120">
    <property type="entry name" value="Probable tRNA modification gtpase trme, domain 1"/>
    <property type="match status" value="1"/>
</dbReference>
<sequence>MVDGKKTALFNAHNRYGGQIIEFAGWQLPVQYEGIIQEHEAVRNNAGVFDVSHMGEVDASGREAFDFVQNLVTNDISVLEDNQVIYTFMCYPDGGVVDDLLVYKFNNEHFFLVINASNVEKDYAWMLENKSNYQVELINKSEEISEVAFQGPKAQLVLQKLTDTNLDHIKFFYCRQDVLIAGVKCVVSRTGYTGEDGFEIYTSNENIEKVWNSILEAGKEEGIKPAGLGCRDTLRFEAALPLYGNEISKEITPLEAGLGFFVKLNKNNFIGKEALLKQKEEGLKKRLIGFEMKDRGIPRHGYEVMVDGQKIGFVTTGYASPTLKKNIGLALIDSKYTELGTEIQVVIRNKALKAEVISKKFYTKNYKK</sequence>
<evidence type="ECO:0000313" key="10">
    <source>
        <dbReference type="EMBL" id="GLC30427.1"/>
    </source>
</evidence>
<keyword evidence="3 7" id="KW-0032">Aminotransferase</keyword>
<proteinExistence type="inferred from homology"/>
<organism evidence="10 11">
    <name type="scientific">Clostridium omnivorum</name>
    <dbReference type="NCBI Taxonomy" id="1604902"/>
    <lineage>
        <taxon>Bacteria</taxon>
        <taxon>Bacillati</taxon>
        <taxon>Bacillota</taxon>
        <taxon>Clostridia</taxon>
        <taxon>Eubacteriales</taxon>
        <taxon>Clostridiaceae</taxon>
        <taxon>Clostridium</taxon>
    </lineage>
</organism>
<dbReference type="NCBIfam" id="NF001567">
    <property type="entry name" value="PRK00389.1"/>
    <property type="match status" value="1"/>
</dbReference>
<dbReference type="RefSeq" id="WP_264849692.1">
    <property type="nucleotide sequence ID" value="NZ_BRXR01000001.1"/>
</dbReference>
<evidence type="ECO:0000259" key="9">
    <source>
        <dbReference type="Pfam" id="PF08669"/>
    </source>
</evidence>
<name>A0ABQ5N5D6_9CLOT</name>
<evidence type="ECO:0000256" key="2">
    <source>
        <dbReference type="ARBA" id="ARBA00012616"/>
    </source>
</evidence>
<dbReference type="InterPro" id="IPR029043">
    <property type="entry name" value="GcvT/YgfZ_C"/>
</dbReference>
<feature type="domain" description="Aminomethyltransferase C-terminal" evidence="9">
    <location>
        <begin position="285"/>
        <end position="362"/>
    </location>
</feature>
<dbReference type="InterPro" id="IPR013977">
    <property type="entry name" value="GcvT_C"/>
</dbReference>
<evidence type="ECO:0000313" key="11">
    <source>
        <dbReference type="Proteomes" id="UP001208567"/>
    </source>
</evidence>
<dbReference type="InterPro" id="IPR006223">
    <property type="entry name" value="GcvT"/>
</dbReference>
<dbReference type="EC" id="2.1.2.10" evidence="2 7"/>
<dbReference type="Gene3D" id="3.30.70.1400">
    <property type="entry name" value="Aminomethyltransferase beta-barrel domains"/>
    <property type="match status" value="1"/>
</dbReference>
<evidence type="ECO:0000256" key="6">
    <source>
        <dbReference type="ARBA" id="ARBA00047665"/>
    </source>
</evidence>
<dbReference type="NCBIfam" id="TIGR00528">
    <property type="entry name" value="gcvT"/>
    <property type="match status" value="1"/>
</dbReference>
<dbReference type="PANTHER" id="PTHR43757">
    <property type="entry name" value="AMINOMETHYLTRANSFERASE"/>
    <property type="match status" value="1"/>
</dbReference>
<dbReference type="PIRSF" id="PIRSF006487">
    <property type="entry name" value="GcvT"/>
    <property type="match status" value="1"/>
</dbReference>
<feature type="domain" description="GCVT N-terminal" evidence="8">
    <location>
        <begin position="10"/>
        <end position="266"/>
    </location>
</feature>
<dbReference type="Proteomes" id="UP001208567">
    <property type="component" value="Unassembled WGS sequence"/>
</dbReference>
<comment type="similarity">
    <text evidence="1 7">Belongs to the GcvT family.</text>
</comment>
<accession>A0ABQ5N5D6</accession>
<evidence type="ECO:0000256" key="3">
    <source>
        <dbReference type="ARBA" id="ARBA00022576"/>
    </source>
</evidence>
<dbReference type="Gene3D" id="2.40.30.110">
    <property type="entry name" value="Aminomethyltransferase beta-barrel domains"/>
    <property type="match status" value="1"/>
</dbReference>
<dbReference type="InterPro" id="IPR027266">
    <property type="entry name" value="TrmE/GcvT-like"/>
</dbReference>